<keyword evidence="8" id="KW-1185">Reference proteome</keyword>
<dbReference type="STRING" id="70415.A0A5S6Q8W9"/>
<evidence type="ECO:0000313" key="8">
    <source>
        <dbReference type="Proteomes" id="UP000046395"/>
    </source>
</evidence>
<dbReference type="WBParaSite" id="TMUE_1000003535.4">
    <property type="protein sequence ID" value="TMUE_1000003535.4"/>
    <property type="gene ID" value="WBGene00287841"/>
</dbReference>
<feature type="domain" description="CHY-type" evidence="7">
    <location>
        <begin position="326"/>
        <end position="394"/>
    </location>
</feature>
<dbReference type="GO" id="GO:0008270">
    <property type="term" value="F:zinc ion binding"/>
    <property type="evidence" value="ECO:0007669"/>
    <property type="project" value="UniProtKB-KW"/>
</dbReference>
<keyword evidence="3" id="KW-0862">Zinc</keyword>
<evidence type="ECO:0000256" key="5">
    <source>
        <dbReference type="SAM" id="MobiDB-lite"/>
    </source>
</evidence>
<dbReference type="AlphaFoldDB" id="A0A5S6Q8W9"/>
<evidence type="ECO:0000256" key="2">
    <source>
        <dbReference type="ARBA" id="ARBA00022771"/>
    </source>
</evidence>
<keyword evidence="2 4" id="KW-0863">Zinc-finger</keyword>
<reference evidence="9" key="3">
    <citation type="submission" date="2019-12" db="UniProtKB">
        <authorList>
            <consortium name="WormBaseParasite"/>
        </authorList>
    </citation>
    <scope>IDENTIFICATION</scope>
</reference>
<evidence type="ECO:0000256" key="1">
    <source>
        <dbReference type="ARBA" id="ARBA00022723"/>
    </source>
</evidence>
<dbReference type="SUPFAM" id="SSF161219">
    <property type="entry name" value="CHY zinc finger-like"/>
    <property type="match status" value="1"/>
</dbReference>
<feature type="region of interest" description="Disordered" evidence="5">
    <location>
        <begin position="123"/>
        <end position="149"/>
    </location>
</feature>
<keyword evidence="6" id="KW-0732">Signal</keyword>
<name>A0A5S6Q8W9_TRIMR</name>
<dbReference type="PROSITE" id="PS51266">
    <property type="entry name" value="ZF_CHY"/>
    <property type="match status" value="1"/>
</dbReference>
<feature type="chain" id="PRO_5044624262" evidence="6">
    <location>
        <begin position="21"/>
        <end position="443"/>
    </location>
</feature>
<evidence type="ECO:0000259" key="7">
    <source>
        <dbReference type="PROSITE" id="PS51266"/>
    </source>
</evidence>
<dbReference type="Pfam" id="PF05495">
    <property type="entry name" value="zf-CHY"/>
    <property type="match status" value="1"/>
</dbReference>
<organism evidence="8 9">
    <name type="scientific">Trichuris muris</name>
    <name type="common">Mouse whipworm</name>
    <dbReference type="NCBI Taxonomy" id="70415"/>
    <lineage>
        <taxon>Eukaryota</taxon>
        <taxon>Metazoa</taxon>
        <taxon>Ecdysozoa</taxon>
        <taxon>Nematoda</taxon>
        <taxon>Enoplea</taxon>
        <taxon>Dorylaimia</taxon>
        <taxon>Trichinellida</taxon>
        <taxon>Trichuridae</taxon>
        <taxon>Trichuris</taxon>
    </lineage>
</organism>
<keyword evidence="1" id="KW-0479">Metal-binding</keyword>
<protein>
    <submittedName>
        <fullName evidence="9 10">CHY-type domain-containing protein</fullName>
    </submittedName>
</protein>
<evidence type="ECO:0000313" key="9">
    <source>
        <dbReference type="WBParaSite" id="TMUE_1000003535.1"/>
    </source>
</evidence>
<dbReference type="InterPro" id="IPR037274">
    <property type="entry name" value="Znf_CHY_sf"/>
</dbReference>
<dbReference type="WBParaSite" id="TMUE_1000003535.3">
    <property type="protein sequence ID" value="TMUE_1000003535.3"/>
    <property type="gene ID" value="WBGene00287841"/>
</dbReference>
<dbReference type="WBParaSite" id="TMUE_1000003535.2">
    <property type="protein sequence ID" value="TMUE_1000003535.2"/>
    <property type="gene ID" value="WBGene00287841"/>
</dbReference>
<dbReference type="InterPro" id="IPR008913">
    <property type="entry name" value="Znf_CHY"/>
</dbReference>
<dbReference type="WBParaSite" id="TMUE_1000003535.1">
    <property type="protein sequence ID" value="TMUE_1000003535.1"/>
    <property type="gene ID" value="WBGene00287841"/>
</dbReference>
<feature type="signal peptide" evidence="6">
    <location>
        <begin position="1"/>
        <end position="20"/>
    </location>
</feature>
<evidence type="ECO:0000313" key="10">
    <source>
        <dbReference type="WBParaSite" id="TMUE_1000003535.2"/>
    </source>
</evidence>
<evidence type="ECO:0000256" key="6">
    <source>
        <dbReference type="SAM" id="SignalP"/>
    </source>
</evidence>
<proteinExistence type="predicted"/>
<evidence type="ECO:0000256" key="3">
    <source>
        <dbReference type="ARBA" id="ARBA00022833"/>
    </source>
</evidence>
<dbReference type="Proteomes" id="UP000046395">
    <property type="component" value="Unassembled WGS sequence"/>
</dbReference>
<sequence length="443" mass="50070">MFALCNWLVLQPFVVRSVEARVFFDSDYPCTQCRILFPESSAIPSPVIKVLNENVGKWIENRFKDYERAGFVELVFRTFMKWFDRNMEAFFTRGLEEELLLRKRENDVICAFAAAKVASRRLSSEDNQEDRTAPIDASAPTDSVGDSEAAQEHGSVNDVAFAFVNLCLEKNVGTIELTSLHTIFRCNRCSGLQVLQLTPMKDVSISCVKCKQVISTKLVPEIAHENSPIFGRLRLLNASVFDLSLSESKFDLCCLNCSAKQSLSGITAENTETRWCRSCFAKIRLTIGGVRSTSGQSRHPRLDASAISSLSRRRSPNRVTLKPGTALPLQGTCKHFKKSYRWFRFPCCNHLYPCDECHAENEDHESKLANRIVCGFCSNEQRCMGEKECIYCKHSMVKTATGHWEGGKGCREKTVMSTKDTAKYRGMAKTQPKRKGEKARQQK</sequence>
<reference evidence="8" key="1">
    <citation type="submission" date="2013-11" db="EMBL/GenBank/DDBJ databases">
        <authorList>
            <person name="Aslett M."/>
        </authorList>
    </citation>
    <scope>NUCLEOTIDE SEQUENCE [LARGE SCALE GENOMIC DNA]</scope>
    <source>
        <strain evidence="8">Edinburgh</strain>
    </source>
</reference>
<feature type="region of interest" description="Disordered" evidence="5">
    <location>
        <begin position="420"/>
        <end position="443"/>
    </location>
</feature>
<reference evidence="8" key="2">
    <citation type="submission" date="2014-03" db="EMBL/GenBank/DDBJ databases">
        <title>The whipworm genome and dual-species transcriptomics of an intimate host-pathogen interaction.</title>
        <authorList>
            <person name="Foth B.J."/>
            <person name="Tsai I.J."/>
            <person name="Reid A.J."/>
            <person name="Bancroft A.J."/>
            <person name="Nichol S."/>
            <person name="Tracey A."/>
            <person name="Holroyd N."/>
            <person name="Cotton J.A."/>
            <person name="Stanley E.J."/>
            <person name="Zarowiecki M."/>
            <person name="Liu J.Z."/>
            <person name="Huckvale T."/>
            <person name="Cooper P.J."/>
            <person name="Grencis R.K."/>
            <person name="Berriman M."/>
        </authorList>
    </citation>
    <scope>NUCLEOTIDE SEQUENCE [LARGE SCALE GENOMIC DNA]</scope>
    <source>
        <strain evidence="8">Edinburgh</strain>
    </source>
</reference>
<accession>A0A5S6Q8W9</accession>
<evidence type="ECO:0000256" key="4">
    <source>
        <dbReference type="PROSITE-ProRule" id="PRU00601"/>
    </source>
</evidence>